<dbReference type="Pfam" id="PF03703">
    <property type="entry name" value="bPH_2"/>
    <property type="match status" value="1"/>
</dbReference>
<feature type="transmembrane region" description="Helical" evidence="1">
    <location>
        <begin position="55"/>
        <end position="72"/>
    </location>
</feature>
<feature type="domain" description="YdbS-like PH" evidence="2">
    <location>
        <begin position="80"/>
        <end position="153"/>
    </location>
</feature>
<dbReference type="AlphaFoldDB" id="A8DJC1"/>
<proteinExistence type="predicted"/>
<dbReference type="EMBL" id="EF531339">
    <property type="protein sequence ID" value="ABV27229.1"/>
    <property type="molecule type" value="Genomic_DNA"/>
</dbReference>
<accession>A8DJC1</accession>
<sequence>MTVPTSTPAPVPVVFRQTFLFVGLWYGLAVVLTVVFVVLGGIAEAIIWRPLAPSVPFLTIALCLVPFGLAIWKHLQQWTETYILTSDRIEISTGIFSKTVRNIPLSKVQDVTVEQTFVQRLLRLGNVVVDSAATTGKITFRDVYQPHALADQILQRAGMPQP</sequence>
<keyword evidence="1" id="KW-0812">Transmembrane</keyword>
<protein>
    <submittedName>
        <fullName evidence="3">Bacterial membrane flanked domain family protein</fullName>
    </submittedName>
</protein>
<organism evidence="3">
    <name type="scientific">Chloracidobacterium thermophilum</name>
    <dbReference type="NCBI Taxonomy" id="458033"/>
    <lineage>
        <taxon>Bacteria</taxon>
        <taxon>Pseudomonadati</taxon>
        <taxon>Acidobacteriota</taxon>
        <taxon>Terriglobia</taxon>
        <taxon>Terriglobales</taxon>
        <taxon>Acidobacteriaceae</taxon>
        <taxon>Chloracidobacterium</taxon>
    </lineage>
</organism>
<evidence type="ECO:0000256" key="1">
    <source>
        <dbReference type="SAM" id="Phobius"/>
    </source>
</evidence>
<keyword evidence="1" id="KW-0472">Membrane</keyword>
<dbReference type="InterPro" id="IPR005182">
    <property type="entry name" value="YdbS-like_PH"/>
</dbReference>
<dbReference type="PANTHER" id="PTHR37938:SF1">
    <property type="entry name" value="BLL0215 PROTEIN"/>
    <property type="match status" value="1"/>
</dbReference>
<evidence type="ECO:0000259" key="2">
    <source>
        <dbReference type="Pfam" id="PF03703"/>
    </source>
</evidence>
<gene>
    <name evidence="3" type="ORF">YS_M60-F11.014</name>
</gene>
<keyword evidence="1" id="KW-1133">Transmembrane helix</keyword>
<evidence type="ECO:0000313" key="3">
    <source>
        <dbReference type="EMBL" id="ABV27229.1"/>
    </source>
</evidence>
<reference evidence="3" key="1">
    <citation type="journal article" date="2007" name="Science">
        <title>Candidatus Chloracidobacterium thermophilum: an aerobic phototrophic Acidobacterium.</title>
        <authorList>
            <person name="Bryant D.A."/>
            <person name="Costas A.M."/>
            <person name="Maresca J.A."/>
            <person name="Chew A.G."/>
            <person name="Klatt C.G."/>
            <person name="Bateson M.M."/>
            <person name="Tallon L.J."/>
            <person name="Hostetler J."/>
            <person name="Nelson W.C."/>
            <person name="Heidelberg J.F."/>
            <person name="Ward D.M."/>
        </authorList>
    </citation>
    <scope>NUCLEOTIDE SEQUENCE</scope>
</reference>
<feature type="transmembrane region" description="Helical" evidence="1">
    <location>
        <begin position="20"/>
        <end position="43"/>
    </location>
</feature>
<name>A8DJC1_9BACT</name>
<dbReference type="PANTHER" id="PTHR37938">
    <property type="entry name" value="BLL0215 PROTEIN"/>
    <property type="match status" value="1"/>
</dbReference>